<dbReference type="Proteomes" id="UP000246352">
    <property type="component" value="Unassembled WGS sequence"/>
</dbReference>
<dbReference type="InterPro" id="IPR051311">
    <property type="entry name" value="DedA_domain"/>
</dbReference>
<evidence type="ECO:0000313" key="3">
    <source>
        <dbReference type="EMBL" id="PWV98067.1"/>
    </source>
</evidence>
<dbReference type="GO" id="GO:0005886">
    <property type="term" value="C:plasma membrane"/>
    <property type="evidence" value="ECO:0007669"/>
    <property type="project" value="TreeGrafter"/>
</dbReference>
<name>A0A317PK19_9HYPH</name>
<comment type="caution">
    <text evidence="3">The sequence shown here is derived from an EMBL/GenBank/DDBJ whole genome shotgun (WGS) entry which is preliminary data.</text>
</comment>
<keyword evidence="1" id="KW-1133">Transmembrane helix</keyword>
<protein>
    <submittedName>
        <fullName evidence="3">Membrane protein YqaA with SNARE-associated domain</fullName>
    </submittedName>
</protein>
<dbReference type="EMBL" id="QGTR01000005">
    <property type="protein sequence ID" value="PWV98067.1"/>
    <property type="molecule type" value="Genomic_DNA"/>
</dbReference>
<sequence>MLRRLYDWTMSLAATRNAERALFGVAFVESSIFPIPPDVLLIPMTLSAPQRWMRFALLCTIGSVLGAFLGYGIGKFLYDSIGVWILDAYGMTDKFDHIADWYNTYGGWGVLFAAVTPFPYKVLTIFSGATGLNILVFAAVSLVGRAMRFFLVTWLLSRFGEPIRLFIEKYLGLLFTAFVVLLLGGFYAVRFVF</sequence>
<evidence type="ECO:0000313" key="4">
    <source>
        <dbReference type="Proteomes" id="UP000246352"/>
    </source>
</evidence>
<gene>
    <name evidence="3" type="ORF">DFR52_10545</name>
</gene>
<evidence type="ECO:0000256" key="1">
    <source>
        <dbReference type="SAM" id="Phobius"/>
    </source>
</evidence>
<feature type="transmembrane region" description="Helical" evidence="1">
    <location>
        <begin position="55"/>
        <end position="78"/>
    </location>
</feature>
<dbReference type="OrthoDB" id="9810270at2"/>
<keyword evidence="4" id="KW-1185">Reference proteome</keyword>
<dbReference type="AlphaFoldDB" id="A0A317PK19"/>
<feature type="transmembrane region" description="Helical" evidence="1">
    <location>
        <begin position="21"/>
        <end position="43"/>
    </location>
</feature>
<keyword evidence="1" id="KW-0472">Membrane</keyword>
<dbReference type="Pfam" id="PF09335">
    <property type="entry name" value="VTT_dom"/>
    <property type="match status" value="1"/>
</dbReference>
<keyword evidence="1" id="KW-0812">Transmembrane</keyword>
<feature type="transmembrane region" description="Helical" evidence="1">
    <location>
        <begin position="169"/>
        <end position="189"/>
    </location>
</feature>
<feature type="domain" description="VTT" evidence="2">
    <location>
        <begin position="36"/>
        <end position="155"/>
    </location>
</feature>
<feature type="transmembrane region" description="Helical" evidence="1">
    <location>
        <begin position="99"/>
        <end position="120"/>
    </location>
</feature>
<organism evidence="3 4">
    <name type="scientific">Hoeflea marina</name>
    <dbReference type="NCBI Taxonomy" id="274592"/>
    <lineage>
        <taxon>Bacteria</taxon>
        <taxon>Pseudomonadati</taxon>
        <taxon>Pseudomonadota</taxon>
        <taxon>Alphaproteobacteria</taxon>
        <taxon>Hyphomicrobiales</taxon>
        <taxon>Rhizobiaceae</taxon>
        <taxon>Hoeflea</taxon>
    </lineage>
</organism>
<dbReference type="PANTHER" id="PTHR42709">
    <property type="entry name" value="ALKALINE PHOSPHATASE LIKE PROTEIN"/>
    <property type="match status" value="1"/>
</dbReference>
<dbReference type="RefSeq" id="WP_110033493.1">
    <property type="nucleotide sequence ID" value="NZ_QGTR01000005.1"/>
</dbReference>
<proteinExistence type="predicted"/>
<reference evidence="3 4" key="1">
    <citation type="submission" date="2018-05" db="EMBL/GenBank/DDBJ databases">
        <title>Genomic Encyclopedia of Type Strains, Phase IV (KMG-IV): sequencing the most valuable type-strain genomes for metagenomic binning, comparative biology and taxonomic classification.</title>
        <authorList>
            <person name="Goeker M."/>
        </authorList>
    </citation>
    <scope>NUCLEOTIDE SEQUENCE [LARGE SCALE GENOMIC DNA]</scope>
    <source>
        <strain evidence="3 4">DSM 16791</strain>
    </source>
</reference>
<accession>A0A317PK19</accession>
<dbReference type="InterPro" id="IPR032816">
    <property type="entry name" value="VTT_dom"/>
</dbReference>
<evidence type="ECO:0000259" key="2">
    <source>
        <dbReference type="Pfam" id="PF09335"/>
    </source>
</evidence>
<feature type="transmembrane region" description="Helical" evidence="1">
    <location>
        <begin position="132"/>
        <end position="157"/>
    </location>
</feature>
<dbReference type="PANTHER" id="PTHR42709:SF11">
    <property type="entry name" value="DEDA FAMILY PROTEIN"/>
    <property type="match status" value="1"/>
</dbReference>